<gene>
    <name evidence="2" type="ORF">OsI_28479</name>
</gene>
<feature type="compositionally biased region" description="Gly residues" evidence="1">
    <location>
        <begin position="371"/>
        <end position="383"/>
    </location>
</feature>
<feature type="region of interest" description="Disordered" evidence="1">
    <location>
        <begin position="342"/>
        <end position="397"/>
    </location>
</feature>
<dbReference type="Proteomes" id="UP000007015">
    <property type="component" value="Chromosome 8"/>
</dbReference>
<feature type="compositionally biased region" description="Gly residues" evidence="1">
    <location>
        <begin position="353"/>
        <end position="364"/>
    </location>
</feature>
<dbReference type="Gramene" id="BGIOSGA028315-TA">
    <property type="protein sequence ID" value="BGIOSGA028315-PA"/>
    <property type="gene ID" value="BGIOSGA028315"/>
</dbReference>
<organism evidence="2 3">
    <name type="scientific">Oryza sativa subsp. indica</name>
    <name type="common">Rice</name>
    <dbReference type="NCBI Taxonomy" id="39946"/>
    <lineage>
        <taxon>Eukaryota</taxon>
        <taxon>Viridiplantae</taxon>
        <taxon>Streptophyta</taxon>
        <taxon>Embryophyta</taxon>
        <taxon>Tracheophyta</taxon>
        <taxon>Spermatophyta</taxon>
        <taxon>Magnoliopsida</taxon>
        <taxon>Liliopsida</taxon>
        <taxon>Poales</taxon>
        <taxon>Poaceae</taxon>
        <taxon>BOP clade</taxon>
        <taxon>Oryzoideae</taxon>
        <taxon>Oryzeae</taxon>
        <taxon>Oryzinae</taxon>
        <taxon>Oryza</taxon>
        <taxon>Oryza sativa</taxon>
    </lineage>
</organism>
<accession>B8B8T0</accession>
<evidence type="ECO:0000256" key="1">
    <source>
        <dbReference type="SAM" id="MobiDB-lite"/>
    </source>
</evidence>
<feature type="compositionally biased region" description="Basic residues" evidence="1">
    <location>
        <begin position="308"/>
        <end position="322"/>
    </location>
</feature>
<evidence type="ECO:0000313" key="3">
    <source>
        <dbReference type="Proteomes" id="UP000007015"/>
    </source>
</evidence>
<sequence length="397" mass="42571">MVSSSFPAEIIHPARLGCMLRLHVVEHPTGDAAAVAFQCDGCMLPGEGTRYTSVVDNHPTHLALHTSCALATPTLQHALVKGTMELRHEAPAGGAGVCSACFETVRGFHYYGSRKTGKGEHPKLHPCCARLPVSIAVRGGLTFELRAEVSHRCTGCRAMEWYYRPWCYRSTNSPDHRVYLHVKCIREIMESPGGGGGGGAGDEDDRVVARLLERADQSSKLERRVCKILVILVRVVVRMLIGDPTALLTEGALATAKQADAWRRGGAGARRPGGRRRRGRSTPPSCLGSGGGARTRTTQQCRSGRSAAVRRPKERRKRRRRGAEHASIVPRLWRLRSDEDDVVVPEQEERGLRGGGGGGGGGGARARRCGGLRGGGSDGGRGGARLHRASAPAAALR</sequence>
<dbReference type="AlphaFoldDB" id="B8B8T0"/>
<reference evidence="2 3" key="1">
    <citation type="journal article" date="2005" name="PLoS Biol.">
        <title>The genomes of Oryza sativa: a history of duplications.</title>
        <authorList>
            <person name="Yu J."/>
            <person name="Wang J."/>
            <person name="Lin W."/>
            <person name="Li S."/>
            <person name="Li H."/>
            <person name="Zhou J."/>
            <person name="Ni P."/>
            <person name="Dong W."/>
            <person name="Hu S."/>
            <person name="Zeng C."/>
            <person name="Zhang J."/>
            <person name="Zhang Y."/>
            <person name="Li R."/>
            <person name="Xu Z."/>
            <person name="Li S."/>
            <person name="Li X."/>
            <person name="Zheng H."/>
            <person name="Cong L."/>
            <person name="Lin L."/>
            <person name="Yin J."/>
            <person name="Geng J."/>
            <person name="Li G."/>
            <person name="Shi J."/>
            <person name="Liu J."/>
            <person name="Lv H."/>
            <person name="Li J."/>
            <person name="Wang J."/>
            <person name="Deng Y."/>
            <person name="Ran L."/>
            <person name="Shi X."/>
            <person name="Wang X."/>
            <person name="Wu Q."/>
            <person name="Li C."/>
            <person name="Ren X."/>
            <person name="Wang J."/>
            <person name="Wang X."/>
            <person name="Li D."/>
            <person name="Liu D."/>
            <person name="Zhang X."/>
            <person name="Ji Z."/>
            <person name="Zhao W."/>
            <person name="Sun Y."/>
            <person name="Zhang Z."/>
            <person name="Bao J."/>
            <person name="Han Y."/>
            <person name="Dong L."/>
            <person name="Ji J."/>
            <person name="Chen P."/>
            <person name="Wu S."/>
            <person name="Liu J."/>
            <person name="Xiao Y."/>
            <person name="Bu D."/>
            <person name="Tan J."/>
            <person name="Yang L."/>
            <person name="Ye C."/>
            <person name="Zhang J."/>
            <person name="Xu J."/>
            <person name="Zhou Y."/>
            <person name="Yu Y."/>
            <person name="Zhang B."/>
            <person name="Zhuang S."/>
            <person name="Wei H."/>
            <person name="Liu B."/>
            <person name="Lei M."/>
            <person name="Yu H."/>
            <person name="Li Y."/>
            <person name="Xu H."/>
            <person name="Wei S."/>
            <person name="He X."/>
            <person name="Fang L."/>
            <person name="Zhang Z."/>
            <person name="Zhang Y."/>
            <person name="Huang X."/>
            <person name="Su Z."/>
            <person name="Tong W."/>
            <person name="Li J."/>
            <person name="Tong Z."/>
            <person name="Li S."/>
            <person name="Ye J."/>
            <person name="Wang L."/>
            <person name="Fang L."/>
            <person name="Lei T."/>
            <person name="Chen C."/>
            <person name="Chen H."/>
            <person name="Xu Z."/>
            <person name="Li H."/>
            <person name="Huang H."/>
            <person name="Zhang F."/>
            <person name="Xu H."/>
            <person name="Li N."/>
            <person name="Zhao C."/>
            <person name="Li S."/>
            <person name="Dong L."/>
            <person name="Huang Y."/>
            <person name="Li L."/>
            <person name="Xi Y."/>
            <person name="Qi Q."/>
            <person name="Li W."/>
            <person name="Zhang B."/>
            <person name="Hu W."/>
            <person name="Zhang Y."/>
            <person name="Tian X."/>
            <person name="Jiao Y."/>
            <person name="Liang X."/>
            <person name="Jin J."/>
            <person name="Gao L."/>
            <person name="Zheng W."/>
            <person name="Hao B."/>
            <person name="Liu S."/>
            <person name="Wang W."/>
            <person name="Yuan L."/>
            <person name="Cao M."/>
            <person name="McDermott J."/>
            <person name="Samudrala R."/>
            <person name="Wang J."/>
            <person name="Wong G.K."/>
            <person name="Yang H."/>
        </authorList>
    </citation>
    <scope>NUCLEOTIDE SEQUENCE [LARGE SCALE GENOMIC DNA]</scope>
    <source>
        <strain evidence="3">cv. 93-11</strain>
    </source>
</reference>
<dbReference type="STRING" id="39946.B8B8T0"/>
<keyword evidence="3" id="KW-1185">Reference proteome</keyword>
<protein>
    <submittedName>
        <fullName evidence="2">Uncharacterized protein</fullName>
    </submittedName>
</protein>
<dbReference type="EMBL" id="CM000133">
    <property type="protein sequence ID" value="EEC83211.1"/>
    <property type="molecule type" value="Genomic_DNA"/>
</dbReference>
<feature type="region of interest" description="Disordered" evidence="1">
    <location>
        <begin position="260"/>
        <end position="324"/>
    </location>
</feature>
<evidence type="ECO:0000313" key="2">
    <source>
        <dbReference type="EMBL" id="EEC83211.1"/>
    </source>
</evidence>
<proteinExistence type="predicted"/>
<dbReference type="PANTHER" id="PTHR46477:SF8">
    <property type="entry name" value="OS08G0257100 PROTEIN"/>
    <property type="match status" value="1"/>
</dbReference>
<name>B8B8T0_ORYSI</name>
<dbReference type="PANTHER" id="PTHR46477">
    <property type="entry name" value="CYSTEINE/HISTIDINE-RICH C1 DOMAIN FAMILY PROTEIN"/>
    <property type="match status" value="1"/>
</dbReference>
<dbReference type="HOGENOM" id="CLU_695199_0_0_1"/>